<evidence type="ECO:0000259" key="3">
    <source>
        <dbReference type="PROSITE" id="PS51233"/>
    </source>
</evidence>
<dbReference type="Pfam" id="PF00094">
    <property type="entry name" value="VWD"/>
    <property type="match status" value="1"/>
</dbReference>
<reference evidence="4" key="1">
    <citation type="submission" date="2025-08" db="UniProtKB">
        <authorList>
            <consortium name="Ensembl"/>
        </authorList>
    </citation>
    <scope>IDENTIFICATION</scope>
</reference>
<evidence type="ECO:0000313" key="5">
    <source>
        <dbReference type="Proteomes" id="UP000265020"/>
    </source>
</evidence>
<comment type="subcellular location">
    <subcellularLocation>
        <location evidence="1">Secreted</location>
    </subcellularLocation>
</comment>
<dbReference type="GO" id="GO:0005576">
    <property type="term" value="C:extracellular region"/>
    <property type="evidence" value="ECO:0007669"/>
    <property type="project" value="UniProtKB-SubCell"/>
</dbReference>
<keyword evidence="5" id="KW-1185">Reference proteome</keyword>
<dbReference type="PANTHER" id="PTHR47246">
    <property type="entry name" value="MUCIN-19"/>
    <property type="match status" value="1"/>
</dbReference>
<feature type="domain" description="VWFD" evidence="3">
    <location>
        <begin position="1"/>
        <end position="102"/>
    </location>
</feature>
<evidence type="ECO:0000256" key="2">
    <source>
        <dbReference type="ARBA" id="ARBA00022525"/>
    </source>
</evidence>
<keyword evidence="2" id="KW-0964">Secreted</keyword>
<dbReference type="OMA" id="TIWHYEA"/>
<dbReference type="PROSITE" id="PS51233">
    <property type="entry name" value="VWFD"/>
    <property type="match status" value="1"/>
</dbReference>
<dbReference type="Ensembl" id="ENSCVAT00000014924.1">
    <property type="protein sequence ID" value="ENSCVAP00000020229.1"/>
    <property type="gene ID" value="ENSCVAG00000001452.1"/>
</dbReference>
<evidence type="ECO:0000313" key="4">
    <source>
        <dbReference type="Ensembl" id="ENSCVAP00000020229.1"/>
    </source>
</evidence>
<dbReference type="GeneTree" id="ENSGT00940000165245"/>
<proteinExistence type="predicted"/>
<dbReference type="Proteomes" id="UP000265020">
    <property type="component" value="Unassembled WGS sequence"/>
</dbReference>
<evidence type="ECO:0000256" key="1">
    <source>
        <dbReference type="ARBA" id="ARBA00004613"/>
    </source>
</evidence>
<reference evidence="4" key="2">
    <citation type="submission" date="2025-09" db="UniProtKB">
        <authorList>
            <consortium name="Ensembl"/>
        </authorList>
    </citation>
    <scope>IDENTIFICATION</scope>
</reference>
<dbReference type="InterPro" id="IPR014853">
    <property type="entry name" value="VWF/SSPO/ZAN-like_Cys-rich_dom"/>
</dbReference>
<dbReference type="PANTHER" id="PTHR47246:SF1">
    <property type="entry name" value="MUCIN-19"/>
    <property type="match status" value="1"/>
</dbReference>
<organism evidence="4 5">
    <name type="scientific">Cyprinodon variegatus</name>
    <name type="common">Sheepshead minnow</name>
    <dbReference type="NCBI Taxonomy" id="28743"/>
    <lineage>
        <taxon>Eukaryota</taxon>
        <taxon>Metazoa</taxon>
        <taxon>Chordata</taxon>
        <taxon>Craniata</taxon>
        <taxon>Vertebrata</taxon>
        <taxon>Euteleostomi</taxon>
        <taxon>Actinopterygii</taxon>
        <taxon>Neopterygii</taxon>
        <taxon>Teleostei</taxon>
        <taxon>Neoteleostei</taxon>
        <taxon>Acanthomorphata</taxon>
        <taxon>Ovalentaria</taxon>
        <taxon>Atherinomorphae</taxon>
        <taxon>Cyprinodontiformes</taxon>
        <taxon>Cyprinodontidae</taxon>
        <taxon>Cyprinodon</taxon>
    </lineage>
</organism>
<dbReference type="InterPro" id="IPR001846">
    <property type="entry name" value="VWF_type-D"/>
</dbReference>
<dbReference type="STRING" id="28743.ENSCVAP00000020229"/>
<name>A0A3Q2DN72_CYPVA</name>
<dbReference type="Pfam" id="PF08742">
    <property type="entry name" value="C8"/>
    <property type="match status" value="1"/>
</dbReference>
<accession>A0A3Q2DN72</accession>
<sequence>MKVTRHLQSGLTLEQEPLYKTHTVGLYIVISVPSKGLTLIWDKHTRITIELHPDWRVSNKVCGLCGNFDSSEMNDLQLIGSAVVSSPLAFGNSWKTNTPPCSDVTTEIFPCERNSYCSAWAQRRCMIIKGDTFRDCHLKVDPEPYYQACVQESCSCEFEGKFLGFCTAVAAYAEACGDLDVCIKWRTPDLCPVYCDYYNEQGQCRWHYEACGRMLTCGTPNYLHHKLEGDKQSYMLTY</sequence>
<dbReference type="AlphaFoldDB" id="A0A3Q2DN72"/>
<dbReference type="SMART" id="SM00832">
    <property type="entry name" value="C8"/>
    <property type="match status" value="1"/>
</dbReference>
<protein>
    <recommendedName>
        <fullName evidence="3">VWFD domain-containing protein</fullName>
    </recommendedName>
</protein>